<organism evidence="11 12">
    <name type="scientific">Cellvibrio mixtus</name>
    <dbReference type="NCBI Taxonomy" id="39650"/>
    <lineage>
        <taxon>Bacteria</taxon>
        <taxon>Pseudomonadati</taxon>
        <taxon>Pseudomonadota</taxon>
        <taxon>Gammaproteobacteria</taxon>
        <taxon>Cellvibrionales</taxon>
        <taxon>Cellvibrionaceae</taxon>
        <taxon>Cellvibrio</taxon>
    </lineage>
</organism>
<gene>
    <name evidence="11" type="ORF">CBP51_12140</name>
</gene>
<dbReference type="PRINTS" id="PR00164">
    <property type="entry name" value="ABC2TRNSPORT"/>
</dbReference>
<evidence type="ECO:0000256" key="4">
    <source>
        <dbReference type="ARBA" id="ARBA00022475"/>
    </source>
</evidence>
<dbReference type="PROSITE" id="PS51012">
    <property type="entry name" value="ABC_TM2"/>
    <property type="match status" value="1"/>
</dbReference>
<accession>A0A266QDF6</accession>
<evidence type="ECO:0000256" key="2">
    <source>
        <dbReference type="ARBA" id="ARBA00007783"/>
    </source>
</evidence>
<keyword evidence="7 9" id="KW-1133">Transmembrane helix</keyword>
<sequence length="257" mass="29738">MKIVDFLTLVDTKARMNLKAEASRLYFSFLWWIIEPMLFVVTFYFVFSTLLKTPKEDYLLFLICAKIPYMWFSKAVTTASSSIIANRGIISQIDMPKAIFPYAAIQISLYKEVPVYLLLAIMCIIYGYNPNLQWLWLIPLTVALYLLIVCVSLICALLVCYADDVRMLINMMMLFLMFISGIFFDISTIDQPLRDHLLIFNPLAFICDGYRKVLMNQGLYDISHLLYLLLFLTMTTTLIHILYSKMSRAIASRVVNA</sequence>
<comment type="subcellular location">
    <subcellularLocation>
        <location evidence="1 9">Cell inner membrane</location>
        <topology evidence="1 9">Multi-pass membrane protein</topology>
    </subcellularLocation>
</comment>
<evidence type="ECO:0000256" key="3">
    <source>
        <dbReference type="ARBA" id="ARBA00022448"/>
    </source>
</evidence>
<protein>
    <recommendedName>
        <fullName evidence="9">Transport permease protein</fullName>
    </recommendedName>
</protein>
<keyword evidence="8 9" id="KW-0472">Membrane</keyword>
<dbReference type="InterPro" id="IPR047817">
    <property type="entry name" value="ABC2_TM_bact-type"/>
</dbReference>
<evidence type="ECO:0000256" key="7">
    <source>
        <dbReference type="ARBA" id="ARBA00022989"/>
    </source>
</evidence>
<dbReference type="Proteomes" id="UP000216101">
    <property type="component" value="Unassembled WGS sequence"/>
</dbReference>
<comment type="caution">
    <text evidence="11">The sequence shown here is derived from an EMBL/GenBank/DDBJ whole genome shotgun (WGS) entry which is preliminary data.</text>
</comment>
<evidence type="ECO:0000256" key="5">
    <source>
        <dbReference type="ARBA" id="ARBA00022519"/>
    </source>
</evidence>
<evidence type="ECO:0000256" key="1">
    <source>
        <dbReference type="ARBA" id="ARBA00004429"/>
    </source>
</evidence>
<feature type="transmembrane region" description="Helical" evidence="9">
    <location>
        <begin position="224"/>
        <end position="243"/>
    </location>
</feature>
<name>A0A266QDF6_9GAMM</name>
<evidence type="ECO:0000256" key="8">
    <source>
        <dbReference type="ARBA" id="ARBA00023136"/>
    </source>
</evidence>
<reference evidence="12" key="1">
    <citation type="submission" date="2017-05" db="EMBL/GenBank/DDBJ databases">
        <authorList>
            <person name="Barney B.M."/>
        </authorList>
    </citation>
    <scope>NUCLEOTIDE SEQUENCE [LARGE SCALE GENOMIC DNA]</scope>
    <source>
        <strain evidence="12">PSBB022</strain>
    </source>
</reference>
<keyword evidence="12" id="KW-1185">Reference proteome</keyword>
<feature type="transmembrane region" description="Helical" evidence="9">
    <location>
        <begin position="168"/>
        <end position="189"/>
    </location>
</feature>
<evidence type="ECO:0000256" key="6">
    <source>
        <dbReference type="ARBA" id="ARBA00022692"/>
    </source>
</evidence>
<feature type="transmembrane region" description="Helical" evidence="9">
    <location>
        <begin position="67"/>
        <end position="89"/>
    </location>
</feature>
<keyword evidence="5" id="KW-0997">Cell inner membrane</keyword>
<feature type="domain" description="ABC transmembrane type-2" evidence="10">
    <location>
        <begin position="27"/>
        <end position="246"/>
    </location>
</feature>
<dbReference type="GO" id="GO:0140359">
    <property type="term" value="F:ABC-type transporter activity"/>
    <property type="evidence" value="ECO:0007669"/>
    <property type="project" value="InterPro"/>
</dbReference>
<dbReference type="GO" id="GO:0043190">
    <property type="term" value="C:ATP-binding cassette (ABC) transporter complex"/>
    <property type="evidence" value="ECO:0007669"/>
    <property type="project" value="InterPro"/>
</dbReference>
<dbReference type="GO" id="GO:0015920">
    <property type="term" value="P:lipopolysaccharide transport"/>
    <property type="evidence" value="ECO:0007669"/>
    <property type="project" value="TreeGrafter"/>
</dbReference>
<proteinExistence type="inferred from homology"/>
<dbReference type="PANTHER" id="PTHR30413">
    <property type="entry name" value="INNER MEMBRANE TRANSPORT PERMEASE"/>
    <property type="match status" value="1"/>
</dbReference>
<evidence type="ECO:0000259" key="10">
    <source>
        <dbReference type="PROSITE" id="PS51012"/>
    </source>
</evidence>
<feature type="transmembrane region" description="Helical" evidence="9">
    <location>
        <begin position="134"/>
        <end position="161"/>
    </location>
</feature>
<comment type="similarity">
    <text evidence="2 9">Belongs to the ABC-2 integral membrane protein family.</text>
</comment>
<keyword evidence="3 9" id="KW-0813">Transport</keyword>
<keyword evidence="6 9" id="KW-0812">Transmembrane</keyword>
<dbReference type="EMBL" id="NHNI01000001">
    <property type="protein sequence ID" value="OZY87676.1"/>
    <property type="molecule type" value="Genomic_DNA"/>
</dbReference>
<feature type="transmembrane region" description="Helical" evidence="9">
    <location>
        <begin position="25"/>
        <end position="47"/>
    </location>
</feature>
<evidence type="ECO:0000313" key="12">
    <source>
        <dbReference type="Proteomes" id="UP000216101"/>
    </source>
</evidence>
<dbReference type="InterPro" id="IPR000412">
    <property type="entry name" value="ABC_2_transport"/>
</dbReference>
<evidence type="ECO:0000256" key="9">
    <source>
        <dbReference type="RuleBase" id="RU361157"/>
    </source>
</evidence>
<dbReference type="PANTHER" id="PTHR30413:SF8">
    <property type="entry name" value="TRANSPORT PERMEASE PROTEIN"/>
    <property type="match status" value="1"/>
</dbReference>
<dbReference type="InterPro" id="IPR013525">
    <property type="entry name" value="ABC2_TM"/>
</dbReference>
<dbReference type="AlphaFoldDB" id="A0A266QDF6"/>
<dbReference type="Pfam" id="PF01061">
    <property type="entry name" value="ABC2_membrane"/>
    <property type="match status" value="1"/>
</dbReference>
<feature type="transmembrane region" description="Helical" evidence="9">
    <location>
        <begin position="109"/>
        <end position="128"/>
    </location>
</feature>
<evidence type="ECO:0000313" key="11">
    <source>
        <dbReference type="EMBL" id="OZY87676.1"/>
    </source>
</evidence>
<dbReference type="RefSeq" id="WP_094985033.1">
    <property type="nucleotide sequence ID" value="NZ_NHNI01000001.1"/>
</dbReference>
<keyword evidence="4 9" id="KW-1003">Cell membrane</keyword>